<dbReference type="EMBL" id="BTRK01000002">
    <property type="protein sequence ID" value="GMR39212.1"/>
    <property type="molecule type" value="Genomic_DNA"/>
</dbReference>
<sequence length="286" mass="32733">MRQYNIEKAELNRKIQELQEEISDMEHEKDALDKAERANVELNMRRPREKITELTEENRNQTQKCQTEKEQLNMIIDLQNRNLTNEMRMTGKMNERYRIKEEENSRAITDLRQRMNEIENNRMRRGSDTIAVEDDDTVKNIRGILADIKQYEDSVEIRERDLIETTSTPAEMAPETTTVPSSPKPSKSATEVAALSPVPNDPTSPPPSPPPPLPPSTAPPLQSLTRTPLRFTSRTLDEYSASQRATGSSSANATTPEEARSNLMNELQTTLTSREEVLEQARRGWR</sequence>
<keyword evidence="1" id="KW-0175">Coiled coil</keyword>
<organism evidence="3 4">
    <name type="scientific">Pristionchus mayeri</name>
    <dbReference type="NCBI Taxonomy" id="1317129"/>
    <lineage>
        <taxon>Eukaryota</taxon>
        <taxon>Metazoa</taxon>
        <taxon>Ecdysozoa</taxon>
        <taxon>Nematoda</taxon>
        <taxon>Chromadorea</taxon>
        <taxon>Rhabditida</taxon>
        <taxon>Rhabditina</taxon>
        <taxon>Diplogasteromorpha</taxon>
        <taxon>Diplogasteroidea</taxon>
        <taxon>Neodiplogasteridae</taxon>
        <taxon>Pristionchus</taxon>
    </lineage>
</organism>
<comment type="caution">
    <text evidence="3">The sequence shown here is derived from an EMBL/GenBank/DDBJ whole genome shotgun (WGS) entry which is preliminary data.</text>
</comment>
<feature type="compositionally biased region" description="Pro residues" evidence="2">
    <location>
        <begin position="199"/>
        <end position="218"/>
    </location>
</feature>
<evidence type="ECO:0000313" key="4">
    <source>
        <dbReference type="Proteomes" id="UP001328107"/>
    </source>
</evidence>
<dbReference type="Proteomes" id="UP001328107">
    <property type="component" value="Unassembled WGS sequence"/>
</dbReference>
<gene>
    <name evidence="3" type="ORF">PMAYCL1PPCAC_09407</name>
</gene>
<feature type="region of interest" description="Disordered" evidence="2">
    <location>
        <begin position="163"/>
        <end position="286"/>
    </location>
</feature>
<evidence type="ECO:0000256" key="2">
    <source>
        <dbReference type="SAM" id="MobiDB-lite"/>
    </source>
</evidence>
<keyword evidence="4" id="KW-1185">Reference proteome</keyword>
<feature type="coiled-coil region" evidence="1">
    <location>
        <begin position="1"/>
        <end position="71"/>
    </location>
</feature>
<feature type="compositionally biased region" description="Polar residues" evidence="2">
    <location>
        <begin position="262"/>
        <end position="272"/>
    </location>
</feature>
<protein>
    <submittedName>
        <fullName evidence="3">Uncharacterized protein</fullName>
    </submittedName>
</protein>
<feature type="compositionally biased region" description="Low complexity" evidence="2">
    <location>
        <begin position="174"/>
        <end position="198"/>
    </location>
</feature>
<evidence type="ECO:0000313" key="3">
    <source>
        <dbReference type="EMBL" id="GMR39212.1"/>
    </source>
</evidence>
<feature type="compositionally biased region" description="Polar residues" evidence="2">
    <location>
        <begin position="230"/>
        <end position="255"/>
    </location>
</feature>
<dbReference type="AlphaFoldDB" id="A0AAN5CD90"/>
<accession>A0AAN5CD90</accession>
<reference evidence="4" key="1">
    <citation type="submission" date="2022-10" db="EMBL/GenBank/DDBJ databases">
        <title>Genome assembly of Pristionchus species.</title>
        <authorList>
            <person name="Yoshida K."/>
            <person name="Sommer R.J."/>
        </authorList>
    </citation>
    <scope>NUCLEOTIDE SEQUENCE [LARGE SCALE GENOMIC DNA]</scope>
    <source>
        <strain evidence="4">RS5460</strain>
    </source>
</reference>
<proteinExistence type="predicted"/>
<name>A0AAN5CD90_9BILA</name>
<evidence type="ECO:0000256" key="1">
    <source>
        <dbReference type="SAM" id="Coils"/>
    </source>
</evidence>
<feature type="compositionally biased region" description="Basic and acidic residues" evidence="2">
    <location>
        <begin position="273"/>
        <end position="286"/>
    </location>
</feature>